<keyword evidence="6" id="KW-1185">Reference proteome</keyword>
<keyword evidence="3 4" id="KW-0413">Isomerase</keyword>
<evidence type="ECO:0000256" key="1">
    <source>
        <dbReference type="ARBA" id="ARBA00001470"/>
    </source>
</evidence>
<dbReference type="Proteomes" id="UP000189857">
    <property type="component" value="Unassembled WGS sequence"/>
</dbReference>
<dbReference type="Gene3D" id="1.50.10.10">
    <property type="match status" value="1"/>
</dbReference>
<protein>
    <recommendedName>
        <fullName evidence="4">Cellobiose 2-epimerase</fullName>
        <shortName evidence="4">CE</shortName>
        <ecNumber evidence="4">5.1.3.11</ecNumber>
    </recommendedName>
</protein>
<evidence type="ECO:0000256" key="4">
    <source>
        <dbReference type="HAMAP-Rule" id="MF_00929"/>
    </source>
</evidence>
<evidence type="ECO:0000256" key="3">
    <source>
        <dbReference type="ARBA" id="ARBA00023235"/>
    </source>
</evidence>
<dbReference type="AlphaFoldDB" id="A0A1T4KTN4"/>
<evidence type="ECO:0000313" key="6">
    <source>
        <dbReference type="Proteomes" id="UP000189857"/>
    </source>
</evidence>
<dbReference type="RefSeq" id="WP_341443603.1">
    <property type="nucleotide sequence ID" value="NZ_FMTO01000003.1"/>
</dbReference>
<dbReference type="GO" id="GO:0047736">
    <property type="term" value="F:cellobiose epimerase activity"/>
    <property type="evidence" value="ECO:0007669"/>
    <property type="project" value="UniProtKB-UniRule"/>
</dbReference>
<evidence type="ECO:0000313" key="5">
    <source>
        <dbReference type="EMBL" id="SJZ45766.1"/>
    </source>
</evidence>
<gene>
    <name evidence="5" type="ORF">SAMN02745110_00566</name>
</gene>
<name>A0A1T4KTN4_9FIRM</name>
<dbReference type="InterPro" id="IPR012341">
    <property type="entry name" value="6hp_glycosidase-like_sf"/>
</dbReference>
<comment type="similarity">
    <text evidence="2">Belongs to the N-acylglucosamine 2-epimerase family.</text>
</comment>
<dbReference type="EMBL" id="FUXA01000004">
    <property type="protein sequence ID" value="SJZ45766.1"/>
    <property type="molecule type" value="Genomic_DNA"/>
</dbReference>
<comment type="similarity">
    <text evidence="4">Belongs to the cellobiose 2-epimerase family.</text>
</comment>
<dbReference type="PANTHER" id="PTHR15108">
    <property type="entry name" value="N-ACYLGLUCOSAMINE-2-EPIMERASE"/>
    <property type="match status" value="1"/>
</dbReference>
<organism evidence="5 6">
    <name type="scientific">Eubacterium ruminantium</name>
    <dbReference type="NCBI Taxonomy" id="42322"/>
    <lineage>
        <taxon>Bacteria</taxon>
        <taxon>Bacillati</taxon>
        <taxon>Bacillota</taxon>
        <taxon>Clostridia</taxon>
        <taxon>Eubacteriales</taxon>
        <taxon>Eubacteriaceae</taxon>
        <taxon>Eubacterium</taxon>
    </lineage>
</organism>
<dbReference type="HAMAP" id="MF_00929">
    <property type="entry name" value="Cellobiose_2_epim"/>
    <property type="match status" value="1"/>
</dbReference>
<dbReference type="EC" id="5.1.3.11" evidence="4"/>
<dbReference type="InterPro" id="IPR028584">
    <property type="entry name" value="Cellobiose_2_epim"/>
</dbReference>
<dbReference type="Pfam" id="PF07221">
    <property type="entry name" value="GlcNAc_2-epim"/>
    <property type="match status" value="1"/>
</dbReference>
<proteinExistence type="inferred from homology"/>
<reference evidence="5 6" key="1">
    <citation type="submission" date="2017-02" db="EMBL/GenBank/DDBJ databases">
        <authorList>
            <person name="Peterson S.W."/>
        </authorList>
    </citation>
    <scope>NUCLEOTIDE SEQUENCE [LARGE SCALE GENOMIC DNA]</scope>
    <source>
        <strain evidence="5 6">ATCC 17233</strain>
    </source>
</reference>
<comment type="function">
    <text evidence="4">Catalyzes the reversible epimerization of cellobiose to 4-O-beta-D-glucopyranosyl-D-mannose (Glc-Man).</text>
</comment>
<comment type="catalytic activity">
    <reaction evidence="1 4">
        <text>D-cellobiose = beta-D-glucosyl-(1-&gt;4)-D-mannopyranose</text>
        <dbReference type="Rhea" id="RHEA:23384"/>
        <dbReference type="ChEBI" id="CHEBI:17057"/>
        <dbReference type="ChEBI" id="CHEBI:47931"/>
        <dbReference type="EC" id="5.1.3.11"/>
    </reaction>
</comment>
<sequence length="392" mass="45908">MREESFYDHLCNDLIPFWNNMKDEEHGGFYGYADDHGVADKNSMKGAILNSRILWFYSASYKLLKNEGLLRMADHAYNFLVNYFFDHRYGGIFWSVNADGSVLDDVKHTYNLAFSVYALSVYYQVSGRKDALNLAYTLYRTIEEKCRDEKGYLEAFNRDFTPVFNDKLSENGVLADRTMNTLLHVLESYTELYRADGFSNVGKSIREILQIFKTKIYNPQRKICEVFFDKEYNSIINLESYGHDIETSWLIDRACDVLRDEKCHEEMLPIINGLAAEAYINGIDPQSHAMYNECENGVISRKKIWWVQAEAVIGFYNAYQKNPNHTEYMYISQQIWDYINKNVIDTVTGEWIEDIEPDNTVKPNQALVHAWKCPYHNGRMCIEMINRLRQTN</sequence>
<dbReference type="GO" id="GO:0005975">
    <property type="term" value="P:carbohydrate metabolic process"/>
    <property type="evidence" value="ECO:0007669"/>
    <property type="project" value="InterPro"/>
</dbReference>
<dbReference type="InterPro" id="IPR010819">
    <property type="entry name" value="AGE/CE"/>
</dbReference>
<dbReference type="SUPFAM" id="SSF48208">
    <property type="entry name" value="Six-hairpin glycosidases"/>
    <property type="match status" value="1"/>
</dbReference>
<dbReference type="InterPro" id="IPR008928">
    <property type="entry name" value="6-hairpin_glycosidase_sf"/>
</dbReference>
<accession>A0A1T4KTN4</accession>
<evidence type="ECO:0000256" key="2">
    <source>
        <dbReference type="ARBA" id="ARBA00008558"/>
    </source>
</evidence>